<keyword evidence="8" id="KW-1185">Reference proteome</keyword>
<dbReference type="InterPro" id="IPR036638">
    <property type="entry name" value="HLH_DNA-bd_sf"/>
</dbReference>
<dbReference type="AlphaFoldDB" id="A0AAD7PAK7"/>
<dbReference type="Gene3D" id="4.10.280.10">
    <property type="entry name" value="Helix-loop-helix DNA-binding domain"/>
    <property type="match status" value="1"/>
</dbReference>
<gene>
    <name evidence="7" type="ORF">O6P43_028721</name>
</gene>
<comment type="subcellular location">
    <subcellularLocation>
        <location evidence="1">Nucleus</location>
    </subcellularLocation>
</comment>
<dbReference type="EMBL" id="JARAOO010000012">
    <property type="protein sequence ID" value="KAJ7948207.1"/>
    <property type="molecule type" value="Genomic_DNA"/>
</dbReference>
<evidence type="ECO:0000256" key="1">
    <source>
        <dbReference type="ARBA" id="ARBA00004123"/>
    </source>
</evidence>
<dbReference type="GO" id="GO:0046983">
    <property type="term" value="F:protein dimerization activity"/>
    <property type="evidence" value="ECO:0007669"/>
    <property type="project" value="InterPro"/>
</dbReference>
<evidence type="ECO:0000259" key="6">
    <source>
        <dbReference type="PROSITE" id="PS50888"/>
    </source>
</evidence>
<dbReference type="GO" id="GO:0003677">
    <property type="term" value="F:DNA binding"/>
    <property type="evidence" value="ECO:0007669"/>
    <property type="project" value="UniProtKB-KW"/>
</dbReference>
<keyword evidence="2" id="KW-0805">Transcription regulation</keyword>
<accession>A0AAD7PAK7</accession>
<dbReference type="KEGG" id="qsa:O6P43_028721"/>
<evidence type="ECO:0000313" key="7">
    <source>
        <dbReference type="EMBL" id="KAJ7948207.1"/>
    </source>
</evidence>
<keyword evidence="3" id="KW-0238">DNA-binding</keyword>
<feature type="domain" description="BHLH" evidence="6">
    <location>
        <begin position="234"/>
        <end position="283"/>
    </location>
</feature>
<proteinExistence type="predicted"/>
<dbReference type="GO" id="GO:0005634">
    <property type="term" value="C:nucleus"/>
    <property type="evidence" value="ECO:0007669"/>
    <property type="project" value="UniProtKB-SubCell"/>
</dbReference>
<sequence length="413" mass="46094">MQTKRSGNRLSACPPPTPVTVLSNSYTLRASVYVTGDSSEFSVPGTAGSSFNGVSLSSLLSLNPPPALADYAGLAPSSFSFLTDDYLSATVTNDSNMENHKAVTDFSSEEMKIEKNFMMSKPEPFQYCEEVANSETAYQPFDFFSKPSSNFYDPTTFHRLPDLHSLEPFVSDSSSAQTQVRLDSASPNPDLVNYSIVNQNFTLPNLNRPLALVMPYTKKRFASVPESSVGTISPSPIPKSKLARKRRQTLSDKTRCLQKLMPWDKKMDMATMLDEVYKYVKFLQAQLYALQSMPSDSAIRTQNDGSANKWDIKDMCLYGLERLNRNQVLQVLVNSPVSQTMLYSQGSCVISVEQLALLNSLSEKTLLLRQMTKFGNPSAKHFLQLTPSFTAFITLPRYTGHSIEYTLIDCCYR</sequence>
<evidence type="ECO:0000256" key="3">
    <source>
        <dbReference type="ARBA" id="ARBA00023125"/>
    </source>
</evidence>
<name>A0AAD7PAK7_QUISA</name>
<dbReference type="SUPFAM" id="SSF47459">
    <property type="entry name" value="HLH, helix-loop-helix DNA-binding domain"/>
    <property type="match status" value="1"/>
</dbReference>
<evidence type="ECO:0000256" key="2">
    <source>
        <dbReference type="ARBA" id="ARBA00023015"/>
    </source>
</evidence>
<dbReference type="PROSITE" id="PS50888">
    <property type="entry name" value="BHLH"/>
    <property type="match status" value="1"/>
</dbReference>
<comment type="caution">
    <text evidence="7">The sequence shown here is derived from an EMBL/GenBank/DDBJ whole genome shotgun (WGS) entry which is preliminary data.</text>
</comment>
<protein>
    <submittedName>
        <fullName evidence="7">Transcription factor bHLH</fullName>
    </submittedName>
</protein>
<reference evidence="7" key="1">
    <citation type="journal article" date="2023" name="Science">
        <title>Elucidation of the pathway for biosynthesis of saponin adjuvants from the soapbark tree.</title>
        <authorList>
            <person name="Reed J."/>
            <person name="Orme A."/>
            <person name="El-Demerdash A."/>
            <person name="Owen C."/>
            <person name="Martin L.B.B."/>
            <person name="Misra R.C."/>
            <person name="Kikuchi S."/>
            <person name="Rejzek M."/>
            <person name="Martin A.C."/>
            <person name="Harkess A."/>
            <person name="Leebens-Mack J."/>
            <person name="Louveau T."/>
            <person name="Stephenson M.J."/>
            <person name="Osbourn A."/>
        </authorList>
    </citation>
    <scope>NUCLEOTIDE SEQUENCE</scope>
    <source>
        <strain evidence="7">S10</strain>
    </source>
</reference>
<dbReference type="Proteomes" id="UP001163823">
    <property type="component" value="Chromosome 12"/>
</dbReference>
<evidence type="ECO:0000313" key="8">
    <source>
        <dbReference type="Proteomes" id="UP001163823"/>
    </source>
</evidence>
<keyword evidence="5" id="KW-0539">Nucleus</keyword>
<dbReference type="GO" id="GO:0003700">
    <property type="term" value="F:DNA-binding transcription factor activity"/>
    <property type="evidence" value="ECO:0007669"/>
    <property type="project" value="InterPro"/>
</dbReference>
<dbReference type="SMART" id="SM00353">
    <property type="entry name" value="HLH"/>
    <property type="match status" value="1"/>
</dbReference>
<dbReference type="InterPro" id="IPR045843">
    <property type="entry name" value="IND-like"/>
</dbReference>
<dbReference type="PANTHER" id="PTHR45914:SF24">
    <property type="entry name" value="BHLH DOMAIN-CONTAINING PROTEIN"/>
    <property type="match status" value="1"/>
</dbReference>
<organism evidence="7 8">
    <name type="scientific">Quillaja saponaria</name>
    <name type="common">Soap bark tree</name>
    <dbReference type="NCBI Taxonomy" id="32244"/>
    <lineage>
        <taxon>Eukaryota</taxon>
        <taxon>Viridiplantae</taxon>
        <taxon>Streptophyta</taxon>
        <taxon>Embryophyta</taxon>
        <taxon>Tracheophyta</taxon>
        <taxon>Spermatophyta</taxon>
        <taxon>Magnoliopsida</taxon>
        <taxon>eudicotyledons</taxon>
        <taxon>Gunneridae</taxon>
        <taxon>Pentapetalae</taxon>
        <taxon>rosids</taxon>
        <taxon>fabids</taxon>
        <taxon>Fabales</taxon>
        <taxon>Quillajaceae</taxon>
        <taxon>Quillaja</taxon>
    </lineage>
</organism>
<evidence type="ECO:0000256" key="4">
    <source>
        <dbReference type="ARBA" id="ARBA00023163"/>
    </source>
</evidence>
<dbReference type="PANTHER" id="PTHR45914">
    <property type="entry name" value="TRANSCRIPTION FACTOR HEC3-RELATED"/>
    <property type="match status" value="1"/>
</dbReference>
<evidence type="ECO:0000256" key="5">
    <source>
        <dbReference type="ARBA" id="ARBA00023242"/>
    </source>
</evidence>
<keyword evidence="4" id="KW-0804">Transcription</keyword>
<dbReference type="InterPro" id="IPR011598">
    <property type="entry name" value="bHLH_dom"/>
</dbReference>